<dbReference type="AlphaFoldDB" id="A0A919K7I1"/>
<keyword evidence="2" id="KW-1185">Reference proteome</keyword>
<dbReference type="EMBL" id="BOMV01000135">
    <property type="protein sequence ID" value="GIF02406.1"/>
    <property type="molecule type" value="Genomic_DNA"/>
</dbReference>
<protein>
    <submittedName>
        <fullName evidence="1">Uncharacterized protein</fullName>
    </submittedName>
</protein>
<accession>A0A919K7I1</accession>
<comment type="caution">
    <text evidence="1">The sequence shown here is derived from an EMBL/GenBank/DDBJ whole genome shotgun (WGS) entry which is preliminary data.</text>
</comment>
<gene>
    <name evidence="1" type="ORF">Ari01nite_98700</name>
</gene>
<organism evidence="1 2">
    <name type="scientific">Paractinoplanes rishiriensis</name>
    <dbReference type="NCBI Taxonomy" id="1050105"/>
    <lineage>
        <taxon>Bacteria</taxon>
        <taxon>Bacillati</taxon>
        <taxon>Actinomycetota</taxon>
        <taxon>Actinomycetes</taxon>
        <taxon>Micromonosporales</taxon>
        <taxon>Micromonosporaceae</taxon>
        <taxon>Paractinoplanes</taxon>
    </lineage>
</organism>
<dbReference type="RefSeq" id="WP_203791598.1">
    <property type="nucleotide sequence ID" value="NZ_BOMV01000135.1"/>
</dbReference>
<sequence length="509" mass="55386">MDDIEARTLDELVAAALAGADGYGETVAHFGADSVKVAANVEFGIRYSTNYATNEAELAELRAWRDLGPAAGRNAVLLDSTTVTAAVSLLTSSRPGTPNALTLWDLARFVEAVVAYDTIHHFTNPSVDDAAVNARLGDQVLHPVCWPKAGRSIGGAAGLVYDTWFATHQTLKAFAAQAGQDTWVGRQVEELRLGWERTLGRPLTVADMLDPREMGHSFTSPSQQLINELAELVGGQSPDNLATATLFADQHEPGRRQLTMALSECNYRAQVNQRLANFLGLAYAPSVARVPFRRLYGDLAREIDDRVRSIELADQTYAARLASRSRPPRFRIALPVLLAVVLLRSASRGSLWSSLAELRAEGAAYRARRAELEIALADENEDVTADAARAVNAEVDRLSKRLAAAGPEAERLAVAVAEAVPEFAINQIGNVGPALSALFAGARQLVPADLGRRLVWKWTRPHYRFLSDVGAESQALINAIPRIQRFWSVPDHQSELLADRFQAVADLTR</sequence>
<evidence type="ECO:0000313" key="1">
    <source>
        <dbReference type="EMBL" id="GIF02406.1"/>
    </source>
</evidence>
<evidence type="ECO:0000313" key="2">
    <source>
        <dbReference type="Proteomes" id="UP000636960"/>
    </source>
</evidence>
<proteinExistence type="predicted"/>
<dbReference type="Proteomes" id="UP000636960">
    <property type="component" value="Unassembled WGS sequence"/>
</dbReference>
<reference evidence="1" key="1">
    <citation type="submission" date="2021-01" db="EMBL/GenBank/DDBJ databases">
        <title>Whole genome shotgun sequence of Actinoplanes rishiriensis NBRC 108556.</title>
        <authorList>
            <person name="Komaki H."/>
            <person name="Tamura T."/>
        </authorList>
    </citation>
    <scope>NUCLEOTIDE SEQUENCE</scope>
    <source>
        <strain evidence="1">NBRC 108556</strain>
    </source>
</reference>
<name>A0A919K7I1_9ACTN</name>